<dbReference type="RefSeq" id="WP_359350324.1">
    <property type="nucleotide sequence ID" value="NZ_JBEYXV010000009.1"/>
</dbReference>
<proteinExistence type="predicted"/>
<sequence length="190" mass="19829">MTDRTHDEQPETDRRADPRADLRAGHAARAKSAAFRAASICHYVERHGAQENVVWKAAHAARVSLQALAVLSESAPDPAADSRCARNAAASAAQAAQMSQLHDGESEGLEGDGELALTACRAALKASQAASAAAGRDGLGADEALNTAADEAEADAVAAAERAGWMRPGQRLPEMSAGMRSPELMSMMHF</sequence>
<feature type="compositionally biased region" description="Basic and acidic residues" evidence="1">
    <location>
        <begin position="1"/>
        <end position="24"/>
    </location>
</feature>
<protein>
    <submittedName>
        <fullName evidence="2">Uncharacterized protein</fullName>
    </submittedName>
</protein>
<evidence type="ECO:0000313" key="2">
    <source>
        <dbReference type="EMBL" id="MEU6822725.1"/>
    </source>
</evidence>
<dbReference type="Proteomes" id="UP001551176">
    <property type="component" value="Unassembled WGS sequence"/>
</dbReference>
<keyword evidence="3" id="KW-1185">Reference proteome</keyword>
<feature type="region of interest" description="Disordered" evidence="1">
    <location>
        <begin position="1"/>
        <end position="25"/>
    </location>
</feature>
<comment type="caution">
    <text evidence="2">The sequence shown here is derived from an EMBL/GenBank/DDBJ whole genome shotgun (WGS) entry which is preliminary data.</text>
</comment>
<accession>A0ABV3BQN6</accession>
<organism evidence="2 3">
    <name type="scientific">Streptomyces atriruber</name>
    <dbReference type="NCBI Taxonomy" id="545121"/>
    <lineage>
        <taxon>Bacteria</taxon>
        <taxon>Bacillati</taxon>
        <taxon>Actinomycetota</taxon>
        <taxon>Actinomycetes</taxon>
        <taxon>Kitasatosporales</taxon>
        <taxon>Streptomycetaceae</taxon>
        <taxon>Streptomyces</taxon>
    </lineage>
</organism>
<dbReference type="EMBL" id="JBEYXV010000009">
    <property type="protein sequence ID" value="MEU6822725.1"/>
    <property type="molecule type" value="Genomic_DNA"/>
</dbReference>
<name>A0ABV3BQN6_9ACTN</name>
<evidence type="ECO:0000313" key="3">
    <source>
        <dbReference type="Proteomes" id="UP001551176"/>
    </source>
</evidence>
<reference evidence="2 3" key="1">
    <citation type="submission" date="2024-06" db="EMBL/GenBank/DDBJ databases">
        <title>The Natural Products Discovery Center: Release of the First 8490 Sequenced Strains for Exploring Actinobacteria Biosynthetic Diversity.</title>
        <authorList>
            <person name="Kalkreuter E."/>
            <person name="Kautsar S.A."/>
            <person name="Yang D."/>
            <person name="Bader C.D."/>
            <person name="Teijaro C.N."/>
            <person name="Fluegel L."/>
            <person name="Davis C.M."/>
            <person name="Simpson J.R."/>
            <person name="Lauterbach L."/>
            <person name="Steele A.D."/>
            <person name="Gui C."/>
            <person name="Meng S."/>
            <person name="Li G."/>
            <person name="Viehrig K."/>
            <person name="Ye F."/>
            <person name="Su P."/>
            <person name="Kiefer A.F."/>
            <person name="Nichols A."/>
            <person name="Cepeda A.J."/>
            <person name="Yan W."/>
            <person name="Fan B."/>
            <person name="Jiang Y."/>
            <person name="Adhikari A."/>
            <person name="Zheng C.-J."/>
            <person name="Schuster L."/>
            <person name="Cowan T.M."/>
            <person name="Smanski M.J."/>
            <person name="Chevrette M.G."/>
            <person name="De Carvalho L.P.S."/>
            <person name="Shen B."/>
        </authorList>
    </citation>
    <scope>NUCLEOTIDE SEQUENCE [LARGE SCALE GENOMIC DNA]</scope>
    <source>
        <strain evidence="2 3">NPDC046838</strain>
    </source>
</reference>
<gene>
    <name evidence="2" type="ORF">ABZ921_19025</name>
</gene>
<evidence type="ECO:0000256" key="1">
    <source>
        <dbReference type="SAM" id="MobiDB-lite"/>
    </source>
</evidence>